<organism evidence="1 2">
    <name type="scientific">Peribacillus huizhouensis</name>
    <dbReference type="NCBI Taxonomy" id="1501239"/>
    <lineage>
        <taxon>Bacteria</taxon>
        <taxon>Bacillati</taxon>
        <taxon>Bacillota</taxon>
        <taxon>Bacilli</taxon>
        <taxon>Bacillales</taxon>
        <taxon>Bacillaceae</taxon>
        <taxon>Peribacillus</taxon>
    </lineage>
</organism>
<proteinExistence type="predicted"/>
<dbReference type="RefSeq" id="WP_182502016.1">
    <property type="nucleotide sequence ID" value="NZ_JACJHX010000003.1"/>
</dbReference>
<protein>
    <recommendedName>
        <fullName evidence="3">Protein kinase domain-containing protein</fullName>
    </recommendedName>
</protein>
<gene>
    <name evidence="1" type="ORF">HNP81_001352</name>
</gene>
<dbReference type="SUPFAM" id="SSF56112">
    <property type="entry name" value="Protein kinase-like (PK-like)"/>
    <property type="match status" value="1"/>
</dbReference>
<dbReference type="Proteomes" id="UP000626697">
    <property type="component" value="Unassembled WGS sequence"/>
</dbReference>
<reference evidence="1 2" key="1">
    <citation type="submission" date="2020-08" db="EMBL/GenBank/DDBJ databases">
        <title>Genomic Encyclopedia of Type Strains, Phase IV (KMG-IV): sequencing the most valuable type-strain genomes for metagenomic binning, comparative biology and taxonomic classification.</title>
        <authorList>
            <person name="Goeker M."/>
        </authorList>
    </citation>
    <scope>NUCLEOTIDE SEQUENCE [LARGE SCALE GENOMIC DNA]</scope>
    <source>
        <strain evidence="1 2">DSM 105481</strain>
    </source>
</reference>
<keyword evidence="2" id="KW-1185">Reference proteome</keyword>
<name>A0ABR6CNW9_9BACI</name>
<evidence type="ECO:0008006" key="3">
    <source>
        <dbReference type="Google" id="ProtNLM"/>
    </source>
</evidence>
<evidence type="ECO:0000313" key="1">
    <source>
        <dbReference type="EMBL" id="MBA9026067.1"/>
    </source>
</evidence>
<comment type="caution">
    <text evidence="1">The sequence shown here is derived from an EMBL/GenBank/DDBJ whole genome shotgun (WGS) entry which is preliminary data.</text>
</comment>
<dbReference type="InterPro" id="IPR011009">
    <property type="entry name" value="Kinase-like_dom_sf"/>
</dbReference>
<accession>A0ABR6CNW9</accession>
<dbReference type="EMBL" id="JACJHX010000003">
    <property type="protein sequence ID" value="MBA9026067.1"/>
    <property type="molecule type" value="Genomic_DNA"/>
</dbReference>
<evidence type="ECO:0000313" key="2">
    <source>
        <dbReference type="Proteomes" id="UP000626697"/>
    </source>
</evidence>
<sequence length="194" mass="22301">MCPNNYGNESIQSSKSSMLSRKEIKAIESWISQMGEYQFFISAYQKADIAMNTLKFKYKVIGQGYNRIVYDLNNGYILKIALSDVGLIGSANEAYIYNNCNKEVQKYICPVKEFGTGWIIMKKMEIDIPKAIMEYTKLIELKLIFLSYGIIPIDLRLANVAFSKDNEMVVIDYGLFTMDLKSPVLRWIFNDDSL</sequence>